<keyword evidence="2" id="KW-1185">Reference proteome</keyword>
<organism evidence="1 2">
    <name type="scientific">Candidatus Magnetominusculus xianensis</name>
    <dbReference type="NCBI Taxonomy" id="1748249"/>
    <lineage>
        <taxon>Bacteria</taxon>
        <taxon>Pseudomonadati</taxon>
        <taxon>Nitrospirota</taxon>
        <taxon>Nitrospiria</taxon>
        <taxon>Nitrospirales</taxon>
        <taxon>Nitrospiraceae</taxon>
        <taxon>Candidatus Magnetominusculus</taxon>
    </lineage>
</organism>
<protein>
    <recommendedName>
        <fullName evidence="3">Secreted protein</fullName>
    </recommendedName>
</protein>
<sequence length="84" mass="8982">MVHVDDPPLDTLVGVQLIVPPVPADGVTVYVVCENVTTTVQLLVIDIVVYVLPTKLPLHVPPTEAVYPVFGVIVNCLVPPETTV</sequence>
<evidence type="ECO:0008006" key="3">
    <source>
        <dbReference type="Google" id="ProtNLM"/>
    </source>
</evidence>
<evidence type="ECO:0000313" key="1">
    <source>
        <dbReference type="EMBL" id="KWT82041.1"/>
    </source>
</evidence>
<accession>A0ABR5SE92</accession>
<evidence type="ECO:0000313" key="2">
    <source>
        <dbReference type="Proteomes" id="UP000060487"/>
    </source>
</evidence>
<proteinExistence type="predicted"/>
<reference evidence="1 2" key="1">
    <citation type="submission" date="2015-11" db="EMBL/GenBank/DDBJ databases">
        <authorList>
            <person name="Lin W."/>
        </authorList>
    </citation>
    <scope>NUCLEOTIDE SEQUENCE [LARGE SCALE GENOMIC DNA]</scope>
    <source>
        <strain evidence="1 2">HCH-1</strain>
    </source>
</reference>
<dbReference type="Proteomes" id="UP000060487">
    <property type="component" value="Unassembled WGS sequence"/>
</dbReference>
<name>A0ABR5SE92_9BACT</name>
<gene>
    <name evidence="1" type="ORF">ASN18_2569</name>
</gene>
<comment type="caution">
    <text evidence="1">The sequence shown here is derived from an EMBL/GenBank/DDBJ whole genome shotgun (WGS) entry which is preliminary data.</text>
</comment>
<dbReference type="EMBL" id="LNQR01000093">
    <property type="protein sequence ID" value="KWT82041.1"/>
    <property type="molecule type" value="Genomic_DNA"/>
</dbReference>